<evidence type="ECO:0000259" key="7">
    <source>
        <dbReference type="SMART" id="SM00278"/>
    </source>
</evidence>
<comment type="function">
    <text evidence="6">The RuvA-RuvB-RuvC complex processes Holliday junction (HJ) DNA during genetic recombination and DNA repair, while the RuvA-RuvB complex plays an important role in the rescue of blocked DNA replication forks via replication fork reversal (RFR). RuvA specifically binds to HJ cruciform DNA, conferring on it an open structure. The RuvB hexamer acts as an ATP-dependent pump, pulling dsDNA into and through the RuvAB complex. HJ branch migration allows RuvC to scan DNA until it finds its consensus sequence, where it cleaves and resolves the cruciform DNA.</text>
</comment>
<dbReference type="GO" id="GO:0005524">
    <property type="term" value="F:ATP binding"/>
    <property type="evidence" value="ECO:0007669"/>
    <property type="project" value="InterPro"/>
</dbReference>
<dbReference type="InterPro" id="IPR000085">
    <property type="entry name" value="RuvA"/>
</dbReference>
<dbReference type="GO" id="GO:0005737">
    <property type="term" value="C:cytoplasm"/>
    <property type="evidence" value="ECO:0007669"/>
    <property type="project" value="UniProtKB-SubCell"/>
</dbReference>
<keyword evidence="3 6" id="KW-0238">DNA-binding</keyword>
<dbReference type="NCBIfam" id="TIGR00084">
    <property type="entry name" value="ruvA"/>
    <property type="match status" value="1"/>
</dbReference>
<dbReference type="GO" id="GO:0048476">
    <property type="term" value="C:Holliday junction resolvase complex"/>
    <property type="evidence" value="ECO:0007669"/>
    <property type="project" value="UniProtKB-UniRule"/>
</dbReference>
<comment type="similarity">
    <text evidence="6">Belongs to the RuvA family.</text>
</comment>
<feature type="domain" description="Helix-hairpin-helix DNA-binding motif class 1" evidence="7">
    <location>
        <begin position="97"/>
        <end position="116"/>
    </location>
</feature>
<dbReference type="Gene3D" id="2.40.50.140">
    <property type="entry name" value="Nucleic acid-binding proteins"/>
    <property type="match status" value="1"/>
</dbReference>
<dbReference type="PATRIC" id="fig|1618488.3.peg.58"/>
<evidence type="ECO:0000256" key="1">
    <source>
        <dbReference type="ARBA" id="ARBA00022490"/>
    </source>
</evidence>
<dbReference type="SMART" id="SM00278">
    <property type="entry name" value="HhH1"/>
    <property type="match status" value="2"/>
</dbReference>
<keyword evidence="8" id="KW-0347">Helicase</keyword>
<dbReference type="GO" id="GO:0000400">
    <property type="term" value="F:four-way junction DNA binding"/>
    <property type="evidence" value="ECO:0007669"/>
    <property type="project" value="UniProtKB-UniRule"/>
</dbReference>
<reference evidence="8 9" key="1">
    <citation type="journal article" date="2015" name="Nature">
        <title>rRNA introns, odd ribosomes, and small enigmatic genomes across a large radiation of phyla.</title>
        <authorList>
            <person name="Brown C.T."/>
            <person name="Hug L.A."/>
            <person name="Thomas B.C."/>
            <person name="Sharon I."/>
            <person name="Castelle C.J."/>
            <person name="Singh A."/>
            <person name="Wilkins M.J."/>
            <person name="Williams K.H."/>
            <person name="Banfield J.F."/>
        </authorList>
    </citation>
    <scope>NUCLEOTIDE SEQUENCE [LARGE SCALE GENOMIC DNA]</scope>
</reference>
<dbReference type="Pfam" id="PF01330">
    <property type="entry name" value="RuvA_N"/>
    <property type="match status" value="1"/>
</dbReference>
<comment type="domain">
    <text evidence="6">Has three domains with a flexible linker between the domains II and III and assumes an 'L' shape. Domain III is highly mobile and contacts RuvB.</text>
</comment>
<organism evidence="8 9">
    <name type="scientific">Candidatus Shapirobacteria bacterium GW2011_GWE1_38_10</name>
    <dbReference type="NCBI Taxonomy" id="1618488"/>
    <lineage>
        <taxon>Bacteria</taxon>
        <taxon>Candidatus Shapironibacteriota</taxon>
    </lineage>
</organism>
<dbReference type="Pfam" id="PF14520">
    <property type="entry name" value="HHH_5"/>
    <property type="match status" value="1"/>
</dbReference>
<gene>
    <name evidence="6" type="primary">ruvA</name>
    <name evidence="8" type="ORF">US68_C0001G0056</name>
</gene>
<sequence length="181" mass="20380">MVDRVWGNYIEVEVGGVGYLVWVGRRNYTEGQEVKIFTYMAVSENDMALYGFENFEDLDLFKMLITVSGVGPKSAAQILEQCKGVEIIKAIGDADTSFFEKIKGVGKKTAQRIIVDLKSKIGGLGELNLRDESPLLEDDVVLSLRQLGFERKEIENVINKMPIELEILEDKVSWCLQNLGR</sequence>
<accession>A0A0G0I8J1</accession>
<keyword evidence="8" id="KW-0067">ATP-binding</keyword>
<name>A0A0G0I8J1_9BACT</name>
<keyword evidence="2 6" id="KW-0227">DNA damage</keyword>
<feature type="region of interest" description="Domain III" evidence="6">
    <location>
        <begin position="138"/>
        <end position="181"/>
    </location>
</feature>
<dbReference type="EMBL" id="LBTX01000001">
    <property type="protein sequence ID" value="KKQ50857.1"/>
    <property type="molecule type" value="Genomic_DNA"/>
</dbReference>
<protein>
    <recommendedName>
        <fullName evidence="6">Holliday junction branch migration complex subunit RuvA</fullName>
    </recommendedName>
</protein>
<dbReference type="AlphaFoldDB" id="A0A0G0I8J1"/>
<dbReference type="InterPro" id="IPR012340">
    <property type="entry name" value="NA-bd_OB-fold"/>
</dbReference>
<evidence type="ECO:0000256" key="3">
    <source>
        <dbReference type="ARBA" id="ARBA00023125"/>
    </source>
</evidence>
<keyword evidence="8" id="KW-0547">Nucleotide-binding</keyword>
<dbReference type="InterPro" id="IPR010994">
    <property type="entry name" value="RuvA_2-like"/>
</dbReference>
<keyword evidence="4 6" id="KW-0233">DNA recombination</keyword>
<comment type="caution">
    <text evidence="6">Lacks conserved residue(s) required for the propagation of feature annotation.</text>
</comment>
<dbReference type="GO" id="GO:0006281">
    <property type="term" value="P:DNA repair"/>
    <property type="evidence" value="ECO:0007669"/>
    <property type="project" value="UniProtKB-UniRule"/>
</dbReference>
<evidence type="ECO:0000256" key="4">
    <source>
        <dbReference type="ARBA" id="ARBA00023172"/>
    </source>
</evidence>
<dbReference type="GO" id="GO:0006310">
    <property type="term" value="P:DNA recombination"/>
    <property type="evidence" value="ECO:0007669"/>
    <property type="project" value="UniProtKB-UniRule"/>
</dbReference>
<keyword evidence="1 6" id="KW-0963">Cytoplasm</keyword>
<comment type="caution">
    <text evidence="8">The sequence shown here is derived from an EMBL/GenBank/DDBJ whole genome shotgun (WGS) entry which is preliminary data.</text>
</comment>
<evidence type="ECO:0000256" key="6">
    <source>
        <dbReference type="HAMAP-Rule" id="MF_00031"/>
    </source>
</evidence>
<proteinExistence type="inferred from homology"/>
<dbReference type="Gene3D" id="1.10.150.20">
    <property type="entry name" value="5' to 3' exonuclease, C-terminal subdomain"/>
    <property type="match status" value="1"/>
</dbReference>
<evidence type="ECO:0000256" key="2">
    <source>
        <dbReference type="ARBA" id="ARBA00022763"/>
    </source>
</evidence>
<comment type="subunit">
    <text evidence="6">Homotetramer. Forms an RuvA(8)-RuvB(12)-Holliday junction (HJ) complex. HJ DNA is sandwiched between 2 RuvA tetramers; dsDNA enters through RuvA and exits via RuvB. An RuvB hexamer assembles on each DNA strand where it exits the tetramer. Each RuvB hexamer is contacted by two RuvA subunits (via domain III) on 2 adjacent RuvB subunits; this complex drives branch migration. In the full resolvosome a probable DNA-RuvA(4)-RuvB(12)-RuvC(2) complex forms which resolves the HJ.</text>
</comment>
<dbReference type="SUPFAM" id="SSF47781">
    <property type="entry name" value="RuvA domain 2-like"/>
    <property type="match status" value="1"/>
</dbReference>
<comment type="subcellular location">
    <subcellularLocation>
        <location evidence="6">Cytoplasm</location>
    </subcellularLocation>
</comment>
<keyword evidence="5 6" id="KW-0234">DNA repair</keyword>
<evidence type="ECO:0000313" key="9">
    <source>
        <dbReference type="Proteomes" id="UP000034231"/>
    </source>
</evidence>
<feature type="domain" description="Helix-hairpin-helix DNA-binding motif class 1" evidence="7">
    <location>
        <begin position="62"/>
        <end position="81"/>
    </location>
</feature>
<evidence type="ECO:0000256" key="5">
    <source>
        <dbReference type="ARBA" id="ARBA00023204"/>
    </source>
</evidence>
<keyword evidence="8" id="KW-0378">Hydrolase</keyword>
<dbReference type="GO" id="GO:0009378">
    <property type="term" value="F:four-way junction helicase activity"/>
    <property type="evidence" value="ECO:0007669"/>
    <property type="project" value="InterPro"/>
</dbReference>
<dbReference type="Proteomes" id="UP000034231">
    <property type="component" value="Unassembled WGS sequence"/>
</dbReference>
<dbReference type="HAMAP" id="MF_00031">
    <property type="entry name" value="DNA_HJ_migration_RuvA"/>
    <property type="match status" value="1"/>
</dbReference>
<evidence type="ECO:0000313" key="8">
    <source>
        <dbReference type="EMBL" id="KKQ50857.1"/>
    </source>
</evidence>
<dbReference type="SUPFAM" id="SSF50249">
    <property type="entry name" value="Nucleic acid-binding proteins"/>
    <property type="match status" value="1"/>
</dbReference>
<dbReference type="InterPro" id="IPR003583">
    <property type="entry name" value="Hlx-hairpin-Hlx_DNA-bd_motif"/>
</dbReference>
<dbReference type="InterPro" id="IPR013849">
    <property type="entry name" value="DNA_helicase_Holl-junc_RuvA_I"/>
</dbReference>